<keyword evidence="1" id="KW-0472">Membrane</keyword>
<comment type="caution">
    <text evidence="2">The sequence shown here is derived from an EMBL/GenBank/DDBJ whole genome shotgun (WGS) entry which is preliminary data.</text>
</comment>
<dbReference type="EMBL" id="BQNB010015696">
    <property type="protein sequence ID" value="GJT43037.1"/>
    <property type="molecule type" value="Genomic_DNA"/>
</dbReference>
<reference evidence="2" key="1">
    <citation type="journal article" date="2022" name="Int. J. Mol. Sci.">
        <title>Draft Genome of Tanacetum Coccineum: Genomic Comparison of Closely Related Tanacetum-Family Plants.</title>
        <authorList>
            <person name="Yamashiro T."/>
            <person name="Shiraishi A."/>
            <person name="Nakayama K."/>
            <person name="Satake H."/>
        </authorList>
    </citation>
    <scope>NUCLEOTIDE SEQUENCE</scope>
</reference>
<keyword evidence="1" id="KW-1133">Transmembrane helix</keyword>
<keyword evidence="1" id="KW-0812">Transmembrane</keyword>
<evidence type="ECO:0000256" key="1">
    <source>
        <dbReference type="SAM" id="Phobius"/>
    </source>
</evidence>
<feature type="transmembrane region" description="Helical" evidence="1">
    <location>
        <begin position="78"/>
        <end position="98"/>
    </location>
</feature>
<reference evidence="2" key="2">
    <citation type="submission" date="2022-01" db="EMBL/GenBank/DDBJ databases">
        <authorList>
            <person name="Yamashiro T."/>
            <person name="Shiraishi A."/>
            <person name="Satake H."/>
            <person name="Nakayama K."/>
        </authorList>
    </citation>
    <scope>NUCLEOTIDE SEQUENCE</scope>
</reference>
<feature type="transmembrane region" description="Helical" evidence="1">
    <location>
        <begin position="24"/>
        <end position="44"/>
    </location>
</feature>
<protein>
    <submittedName>
        <fullName evidence="2">Uncharacterized protein</fullName>
    </submittedName>
</protein>
<evidence type="ECO:0000313" key="3">
    <source>
        <dbReference type="Proteomes" id="UP001151760"/>
    </source>
</evidence>
<proteinExistence type="predicted"/>
<organism evidence="2 3">
    <name type="scientific">Tanacetum coccineum</name>
    <dbReference type="NCBI Taxonomy" id="301880"/>
    <lineage>
        <taxon>Eukaryota</taxon>
        <taxon>Viridiplantae</taxon>
        <taxon>Streptophyta</taxon>
        <taxon>Embryophyta</taxon>
        <taxon>Tracheophyta</taxon>
        <taxon>Spermatophyta</taxon>
        <taxon>Magnoliopsida</taxon>
        <taxon>eudicotyledons</taxon>
        <taxon>Gunneridae</taxon>
        <taxon>Pentapetalae</taxon>
        <taxon>asterids</taxon>
        <taxon>campanulids</taxon>
        <taxon>Asterales</taxon>
        <taxon>Asteraceae</taxon>
        <taxon>Asteroideae</taxon>
        <taxon>Anthemideae</taxon>
        <taxon>Anthemidinae</taxon>
        <taxon>Tanacetum</taxon>
    </lineage>
</organism>
<name>A0ABQ5DXE1_9ASTR</name>
<accession>A0ABQ5DXE1</accession>
<evidence type="ECO:0000313" key="2">
    <source>
        <dbReference type="EMBL" id="GJT43037.1"/>
    </source>
</evidence>
<keyword evidence="3" id="KW-1185">Reference proteome</keyword>
<gene>
    <name evidence="2" type="ORF">Tco_0951752</name>
</gene>
<sequence>MIAVCWQRRQEALVLKFSCRSSPFFDFPSMLEVVTAFAAVWLSVESDEILDKSSQLAWSADATMGKVRSLLVLSSRSWWMGFALVPYGMETVLVRAVIVK</sequence>
<dbReference type="Proteomes" id="UP001151760">
    <property type="component" value="Unassembled WGS sequence"/>
</dbReference>